<comment type="cofactor">
    <cofactor evidence="1">
        <name>pyridoxal 5'-phosphate</name>
        <dbReference type="ChEBI" id="CHEBI:597326"/>
    </cofactor>
</comment>
<dbReference type="OrthoDB" id="9774495at2"/>
<dbReference type="PANTHER" id="PTHR48097">
    <property type="entry name" value="L-THREONINE ALDOLASE-RELATED"/>
    <property type="match status" value="1"/>
</dbReference>
<proteinExistence type="inferred from homology"/>
<dbReference type="GO" id="GO:0006520">
    <property type="term" value="P:amino acid metabolic process"/>
    <property type="evidence" value="ECO:0007669"/>
    <property type="project" value="InterPro"/>
</dbReference>
<evidence type="ECO:0000256" key="3">
    <source>
        <dbReference type="ARBA" id="ARBA00011881"/>
    </source>
</evidence>
<keyword evidence="4" id="KW-0663">Pyridoxal phosphate</keyword>
<keyword evidence="7" id="KW-1185">Reference proteome</keyword>
<comment type="subunit">
    <text evidence="3">Homotetramer.</text>
</comment>
<gene>
    <name evidence="6" type="ORF">GL286_16760</name>
</gene>
<dbReference type="InterPro" id="IPR015422">
    <property type="entry name" value="PyrdxlP-dep_Trfase_small"/>
</dbReference>
<dbReference type="Gene3D" id="3.40.640.10">
    <property type="entry name" value="Type I PLP-dependent aspartate aminotransferase-like (Major domain)"/>
    <property type="match status" value="1"/>
</dbReference>
<evidence type="ECO:0000313" key="7">
    <source>
        <dbReference type="Proteomes" id="UP000478183"/>
    </source>
</evidence>
<sequence length="347" mass="36675">MNFASDNVHGVHPKVLQALSDCNEGAMGAYGSDPITARAEAVYRELLDAPEAVVRFVATGTGANALVCAQLSPSFGRIYCHDSAHIHRDECSAPEFYSHGAKLVPLQGEHGKFSPDTLAEAIRFGKAGSLNDGRNAMVSITNATEWGTTYAPAEVAALAAVAHEAGLPLHMDGARFANAVAGLGCDAADLTQRVGVDALCFGGTKNGAMGAEAVIFFDPAHAADFDYRRKQAGQVWSKQRYLAAQMLALAEGGLWLDLARHANAAATRLGQGIEQAGGTLVAPVQANEIFARLPAEAHERAISHGAAYHVWQDQPPAKGEPVTVRLVTSWATRDEDVSRLLDLLRGA</sequence>
<comment type="similarity">
    <text evidence="2">Belongs to the threonine aldolase family.</text>
</comment>
<evidence type="ECO:0000256" key="2">
    <source>
        <dbReference type="ARBA" id="ARBA00006966"/>
    </source>
</evidence>
<reference evidence="6 7" key="1">
    <citation type="submission" date="2019-11" db="EMBL/GenBank/DDBJ databases">
        <authorList>
            <person name="Dong K."/>
        </authorList>
    </citation>
    <scope>NUCLEOTIDE SEQUENCE [LARGE SCALE GENOMIC DNA]</scope>
    <source>
        <strain evidence="6 7">NBRC 111993</strain>
    </source>
</reference>
<organism evidence="6 7">
    <name type="scientific">Paracoccus aestuariivivens</name>
    <dbReference type="NCBI Taxonomy" id="1820333"/>
    <lineage>
        <taxon>Bacteria</taxon>
        <taxon>Pseudomonadati</taxon>
        <taxon>Pseudomonadota</taxon>
        <taxon>Alphaproteobacteria</taxon>
        <taxon>Rhodobacterales</taxon>
        <taxon>Paracoccaceae</taxon>
        <taxon>Paracoccus</taxon>
    </lineage>
</organism>
<dbReference type="GO" id="GO:0016829">
    <property type="term" value="F:lyase activity"/>
    <property type="evidence" value="ECO:0007669"/>
    <property type="project" value="InterPro"/>
</dbReference>
<feature type="domain" description="Aromatic amino acid beta-eliminating lyase/threonine aldolase" evidence="5">
    <location>
        <begin position="3"/>
        <end position="292"/>
    </location>
</feature>
<dbReference type="InterPro" id="IPR015424">
    <property type="entry name" value="PyrdxlP-dep_Trfase"/>
</dbReference>
<dbReference type="InterPro" id="IPR015421">
    <property type="entry name" value="PyrdxlP-dep_Trfase_major"/>
</dbReference>
<evidence type="ECO:0000313" key="6">
    <source>
        <dbReference type="EMBL" id="MTH79371.1"/>
    </source>
</evidence>
<dbReference type="EMBL" id="WMIE01000014">
    <property type="protein sequence ID" value="MTH79371.1"/>
    <property type="molecule type" value="Genomic_DNA"/>
</dbReference>
<evidence type="ECO:0000256" key="4">
    <source>
        <dbReference type="ARBA" id="ARBA00022898"/>
    </source>
</evidence>
<dbReference type="PANTHER" id="PTHR48097:SF5">
    <property type="entry name" value="LOW SPECIFICITY L-THREONINE ALDOLASE"/>
    <property type="match status" value="1"/>
</dbReference>
<dbReference type="SUPFAM" id="SSF53383">
    <property type="entry name" value="PLP-dependent transferases"/>
    <property type="match status" value="1"/>
</dbReference>
<dbReference type="AlphaFoldDB" id="A0A6L6JHL0"/>
<dbReference type="RefSeq" id="WP_155096728.1">
    <property type="nucleotide sequence ID" value="NZ_WMIE01000014.1"/>
</dbReference>
<comment type="caution">
    <text evidence="6">The sequence shown here is derived from an EMBL/GenBank/DDBJ whole genome shotgun (WGS) entry which is preliminary data.</text>
</comment>
<dbReference type="Pfam" id="PF01212">
    <property type="entry name" value="Beta_elim_lyase"/>
    <property type="match status" value="1"/>
</dbReference>
<protein>
    <submittedName>
        <fullName evidence="6">Low specificity L-threonine aldolase</fullName>
    </submittedName>
</protein>
<evidence type="ECO:0000259" key="5">
    <source>
        <dbReference type="Pfam" id="PF01212"/>
    </source>
</evidence>
<accession>A0A6L6JHL0</accession>
<dbReference type="Proteomes" id="UP000478183">
    <property type="component" value="Unassembled WGS sequence"/>
</dbReference>
<evidence type="ECO:0000256" key="1">
    <source>
        <dbReference type="ARBA" id="ARBA00001933"/>
    </source>
</evidence>
<dbReference type="Gene3D" id="3.90.1150.10">
    <property type="entry name" value="Aspartate Aminotransferase, domain 1"/>
    <property type="match status" value="1"/>
</dbReference>
<dbReference type="InterPro" id="IPR001597">
    <property type="entry name" value="ArAA_b-elim_lyase/Thr_aldolase"/>
</dbReference>
<name>A0A6L6JHL0_9RHOB</name>